<comment type="subcellular location">
    <subcellularLocation>
        <location evidence="1">Membrane</location>
        <topology evidence="1">Multi-pass membrane protein</topology>
    </subcellularLocation>
</comment>
<dbReference type="InterPro" id="IPR011701">
    <property type="entry name" value="MFS"/>
</dbReference>
<dbReference type="Gene3D" id="1.20.1250.20">
    <property type="entry name" value="MFS general substrate transporter like domains"/>
    <property type="match status" value="1"/>
</dbReference>
<dbReference type="GO" id="GO:0022857">
    <property type="term" value="F:transmembrane transporter activity"/>
    <property type="evidence" value="ECO:0007669"/>
    <property type="project" value="InterPro"/>
</dbReference>
<reference evidence="7" key="2">
    <citation type="submission" date="2020-10" db="UniProtKB">
        <authorList>
            <consortium name="WormBaseParasite"/>
        </authorList>
    </citation>
    <scope>IDENTIFICATION</scope>
</reference>
<dbReference type="PANTHER" id="PTHR10924">
    <property type="entry name" value="MAJOR FACILITATOR SUPERFAMILY PROTEIN-RELATED"/>
    <property type="match status" value="1"/>
</dbReference>
<dbReference type="GO" id="GO:0016020">
    <property type="term" value="C:membrane"/>
    <property type="evidence" value="ECO:0007669"/>
    <property type="project" value="UniProtKB-SubCell"/>
</dbReference>
<dbReference type="Pfam" id="PF07690">
    <property type="entry name" value="MFS_1"/>
    <property type="match status" value="1"/>
</dbReference>
<name>A0A7E4VT24_PANRE</name>
<evidence type="ECO:0000256" key="4">
    <source>
        <dbReference type="ARBA" id="ARBA00023136"/>
    </source>
</evidence>
<feature type="transmembrane region" description="Helical" evidence="5">
    <location>
        <begin position="269"/>
        <end position="292"/>
    </location>
</feature>
<dbReference type="InterPro" id="IPR036259">
    <property type="entry name" value="MFS_trans_sf"/>
</dbReference>
<feature type="transmembrane region" description="Helical" evidence="5">
    <location>
        <begin position="116"/>
        <end position="136"/>
    </location>
</feature>
<feature type="transmembrane region" description="Helical" evidence="5">
    <location>
        <begin position="188"/>
        <end position="208"/>
    </location>
</feature>
<evidence type="ECO:0000313" key="6">
    <source>
        <dbReference type="Proteomes" id="UP000492821"/>
    </source>
</evidence>
<dbReference type="SUPFAM" id="SSF103473">
    <property type="entry name" value="MFS general substrate transporter"/>
    <property type="match status" value="1"/>
</dbReference>
<dbReference type="InterPro" id="IPR049680">
    <property type="entry name" value="FLVCR1-2_SLC49-like"/>
</dbReference>
<evidence type="ECO:0000256" key="5">
    <source>
        <dbReference type="SAM" id="Phobius"/>
    </source>
</evidence>
<proteinExistence type="predicted"/>
<dbReference type="Proteomes" id="UP000492821">
    <property type="component" value="Unassembled WGS sequence"/>
</dbReference>
<evidence type="ECO:0000256" key="2">
    <source>
        <dbReference type="ARBA" id="ARBA00022692"/>
    </source>
</evidence>
<feature type="transmembrane region" description="Helical" evidence="5">
    <location>
        <begin position="368"/>
        <end position="387"/>
    </location>
</feature>
<reference evidence="6" key="1">
    <citation type="journal article" date="2013" name="Genetics">
        <title>The draft genome and transcriptome of Panagrellus redivivus are shaped by the harsh demands of a free-living lifestyle.</title>
        <authorList>
            <person name="Srinivasan J."/>
            <person name="Dillman A.R."/>
            <person name="Macchietto M.G."/>
            <person name="Heikkinen L."/>
            <person name="Lakso M."/>
            <person name="Fracchia K.M."/>
            <person name="Antoshechkin I."/>
            <person name="Mortazavi A."/>
            <person name="Wong G."/>
            <person name="Sternberg P.W."/>
        </authorList>
    </citation>
    <scope>NUCLEOTIDE SEQUENCE [LARGE SCALE GENOMIC DNA]</scope>
    <source>
        <strain evidence="6">MT8872</strain>
    </source>
</reference>
<keyword evidence="2 5" id="KW-0812">Transmembrane</keyword>
<protein>
    <submittedName>
        <fullName evidence="7">MFS domain-containing protein</fullName>
    </submittedName>
</protein>
<organism evidence="6 7">
    <name type="scientific">Panagrellus redivivus</name>
    <name type="common">Microworm</name>
    <dbReference type="NCBI Taxonomy" id="6233"/>
    <lineage>
        <taxon>Eukaryota</taxon>
        <taxon>Metazoa</taxon>
        <taxon>Ecdysozoa</taxon>
        <taxon>Nematoda</taxon>
        <taxon>Chromadorea</taxon>
        <taxon>Rhabditida</taxon>
        <taxon>Tylenchina</taxon>
        <taxon>Panagrolaimomorpha</taxon>
        <taxon>Panagrolaimoidea</taxon>
        <taxon>Panagrolaimidae</taxon>
        <taxon>Panagrellus</taxon>
    </lineage>
</organism>
<evidence type="ECO:0000256" key="3">
    <source>
        <dbReference type="ARBA" id="ARBA00022989"/>
    </source>
</evidence>
<keyword evidence="4 5" id="KW-0472">Membrane</keyword>
<feature type="transmembrane region" description="Helical" evidence="5">
    <location>
        <begin position="335"/>
        <end position="356"/>
    </location>
</feature>
<feature type="transmembrane region" description="Helical" evidence="5">
    <location>
        <begin position="90"/>
        <end position="110"/>
    </location>
</feature>
<feature type="transmembrane region" description="Helical" evidence="5">
    <location>
        <begin position="220"/>
        <end position="240"/>
    </location>
</feature>
<dbReference type="WBParaSite" id="Pan_g2711.t1">
    <property type="protein sequence ID" value="Pan_g2711.t1"/>
    <property type="gene ID" value="Pan_g2711"/>
</dbReference>
<feature type="transmembrane region" description="Helical" evidence="5">
    <location>
        <begin position="148"/>
        <end position="168"/>
    </location>
</feature>
<dbReference type="PANTHER" id="PTHR10924:SF8">
    <property type="entry name" value="MFS DOMAIN-CONTAINING PROTEIN-RELATED"/>
    <property type="match status" value="1"/>
</dbReference>
<feature type="transmembrane region" description="Helical" evidence="5">
    <location>
        <begin position="31"/>
        <end position="51"/>
    </location>
</feature>
<feature type="transmembrane region" description="Helical" evidence="5">
    <location>
        <begin position="456"/>
        <end position="475"/>
    </location>
</feature>
<evidence type="ECO:0000256" key="1">
    <source>
        <dbReference type="ARBA" id="ARBA00004141"/>
    </source>
</evidence>
<dbReference type="AlphaFoldDB" id="A0A7E4VT24"/>
<keyword evidence="3 5" id="KW-1133">Transmembrane helix</keyword>
<sequence>MVICDNENKDYIVCPSAMPSETTYRTYTHRWYVLIVTCLVALSNGAIWISFSSIGSNVNMFYCDKSYFPNGTGGRSDDKNPVLIGCNVSFWANQIFQIVGCIGGIFGIFVTDKYGILVSTYCASGFNFLGILLRTLSSVPTMGDGSRIWLLYLGQILAASSQPFFLVLSPKVAEYWFADHQRALANALSFAANPMGVVLGTVAPELIIHLSTGRNTTDLLWLNALLLALATVVMIMTFGIRSKKPPTPPSASSATDHSPPLLEGFWKLFTIPVFYILMISSGMCFALQWSLITSIEDMMHALGYKFIGFASALSAIAGFSSSILAGFYVDKTKRFSETIKGCTIGIAVVACIMNVFVRHHSNGTFDSILLACLLMMLGFFAIPAFPISLELGLETTFPIAEASSSGVLIIAAQLLLFLMSAIMNATPRLDWFYTSKKSEGHELDSDLFDANYQLSIDVWTFIAVVACIFTCSSLWPRYKRLEYEQSTVAQARETNSTTVAETPKELSLS</sequence>
<accession>A0A7E4VT24</accession>
<feature type="transmembrane region" description="Helical" evidence="5">
    <location>
        <begin position="304"/>
        <end position="329"/>
    </location>
</feature>
<evidence type="ECO:0000313" key="7">
    <source>
        <dbReference type="WBParaSite" id="Pan_g2711.t1"/>
    </source>
</evidence>
<feature type="transmembrane region" description="Helical" evidence="5">
    <location>
        <begin position="407"/>
        <end position="426"/>
    </location>
</feature>
<keyword evidence="6" id="KW-1185">Reference proteome</keyword>